<keyword evidence="4" id="KW-0145">Chemotaxis</keyword>
<dbReference type="InterPro" id="IPR051310">
    <property type="entry name" value="MCP_chemotaxis"/>
</dbReference>
<name>A0A0C4YDB0_9BURK</name>
<dbReference type="PANTHER" id="PTHR43531">
    <property type="entry name" value="PROTEIN ICFG"/>
    <property type="match status" value="1"/>
</dbReference>
<dbReference type="Pfam" id="PF00672">
    <property type="entry name" value="HAMP"/>
    <property type="match status" value="1"/>
</dbReference>
<reference evidence="15 16" key="1">
    <citation type="journal article" date="2015" name="Genome Announc.">
        <title>Complete Genome Sequence of Cupriavidus basilensis 4G11, Isolated from the Oak Ridge Field Research Center Site.</title>
        <authorList>
            <person name="Ray J."/>
            <person name="Waters R.J."/>
            <person name="Skerker J.M."/>
            <person name="Kuehl J.V."/>
            <person name="Price M.N."/>
            <person name="Huang J."/>
            <person name="Chakraborty R."/>
            <person name="Arkin A.P."/>
            <person name="Deutschbauer A."/>
        </authorList>
    </citation>
    <scope>NUCLEOTIDE SEQUENCE [LARGE SCALE GENOMIC DNA]</scope>
    <source>
        <strain evidence="15">4G11</strain>
    </source>
</reference>
<dbReference type="SUPFAM" id="SSF58104">
    <property type="entry name" value="Methyl-accepting chemotaxis protein (MCP) signaling domain"/>
    <property type="match status" value="1"/>
</dbReference>
<dbReference type="FunFam" id="1.10.287.950:FF:000001">
    <property type="entry name" value="Methyl-accepting chemotaxis sensory transducer"/>
    <property type="match status" value="1"/>
</dbReference>
<keyword evidence="3" id="KW-0488">Methylation</keyword>
<keyword evidence="15" id="KW-0675">Receptor</keyword>
<dbReference type="InterPro" id="IPR003660">
    <property type="entry name" value="HAMP_dom"/>
</dbReference>
<dbReference type="SUPFAM" id="SSF47170">
    <property type="entry name" value="Aspartate receptor, ligand-binding domain"/>
    <property type="match status" value="1"/>
</dbReference>
<dbReference type="KEGG" id="cbw:RR42_s2044"/>
<gene>
    <name evidence="15" type="ORF">RR42_s2044</name>
</gene>
<evidence type="ECO:0000256" key="12">
    <source>
        <dbReference type="SAM" id="Phobius"/>
    </source>
</evidence>
<evidence type="ECO:0000256" key="9">
    <source>
        <dbReference type="ARBA" id="ARBA00023224"/>
    </source>
</evidence>
<evidence type="ECO:0000313" key="15">
    <source>
        <dbReference type="EMBL" id="AJG23632.1"/>
    </source>
</evidence>
<dbReference type="SMART" id="SM00283">
    <property type="entry name" value="MA"/>
    <property type="match status" value="1"/>
</dbReference>
<dbReference type="EMBL" id="CP010537">
    <property type="protein sequence ID" value="AJG23632.1"/>
    <property type="molecule type" value="Genomic_DNA"/>
</dbReference>
<evidence type="ECO:0000256" key="6">
    <source>
        <dbReference type="ARBA" id="ARBA00022692"/>
    </source>
</evidence>
<evidence type="ECO:0000313" key="16">
    <source>
        <dbReference type="Proteomes" id="UP000031843"/>
    </source>
</evidence>
<dbReference type="Pfam" id="PF00015">
    <property type="entry name" value="MCPsignal"/>
    <property type="match status" value="1"/>
</dbReference>
<keyword evidence="2" id="KW-1003">Cell membrane</keyword>
<dbReference type="PROSITE" id="PS50885">
    <property type="entry name" value="HAMP"/>
    <property type="match status" value="1"/>
</dbReference>
<keyword evidence="7 12" id="KW-1133">Transmembrane helix</keyword>
<dbReference type="InterPro" id="IPR035440">
    <property type="entry name" value="4HB_MCP_dom_sf"/>
</dbReference>
<evidence type="ECO:0000256" key="4">
    <source>
        <dbReference type="ARBA" id="ARBA00022500"/>
    </source>
</evidence>
<dbReference type="SMART" id="SM00304">
    <property type="entry name" value="HAMP"/>
    <property type="match status" value="1"/>
</dbReference>
<comment type="similarity">
    <text evidence="10">Belongs to the methyl-accepting chemotaxis (MCP) protein family.</text>
</comment>
<dbReference type="Proteomes" id="UP000031843">
    <property type="component" value="Chromosome secondary"/>
</dbReference>
<evidence type="ECO:0000256" key="11">
    <source>
        <dbReference type="PROSITE-ProRule" id="PRU00284"/>
    </source>
</evidence>
<sequence length="513" mass="53693">MLASLTIRARLIATVSLLFLLALGVGVAGLLGLRAANDAHESTYSNQLASALALGEADLSLTRARTALDRAMLYPDSPEAPGLLERTEELTRRSDEAWKRFMVLPRDSEEDQLAVAVAAKRDAANREGIAAIIAALRAKDRALADQIMDGKLSRLFRDANDSSLKLSRFQMKMAAGNFEASQVAYRHFRHGVIAAIVLALLVAAACAVFLLRAIVGPLELALTQFDRIAAGDLSHAVQVTRRDEMGRLLEGLARMQASLALTVGRVRQGSDAITAATRQIAAGNADLSSRTEAQAASLEETASSMEQMTSTVRQNADNARQASQLAVSAVEVASQGGAVVGDVLATMGDISTAARTVAEIIGVVDGIAFQTNILALNAAVEAARAGEQGRGFAVVAGEVRGLAQRSAGAAREIKSMIETSLAHVALGSGQAGRAASTMEEVVAAIRRVTDIMSEIAAASVEQSSGIEQVNQAVASMDQSTQQNAALVEEAAAAAASLEDQARQLNQAIAAFRV</sequence>
<keyword evidence="9 11" id="KW-0807">Transducer</keyword>
<dbReference type="Pfam" id="PF02203">
    <property type="entry name" value="TarH"/>
    <property type="match status" value="1"/>
</dbReference>
<dbReference type="PRINTS" id="PR00260">
    <property type="entry name" value="CHEMTRNSDUCR"/>
</dbReference>
<dbReference type="RefSeq" id="WP_043355546.1">
    <property type="nucleotide sequence ID" value="NZ_CP010537.1"/>
</dbReference>
<comment type="subcellular location">
    <subcellularLocation>
        <location evidence="1">Cell inner membrane</location>
        <topology evidence="1">Multi-pass membrane protein</topology>
    </subcellularLocation>
</comment>
<dbReference type="GO" id="GO:0004888">
    <property type="term" value="F:transmembrane signaling receptor activity"/>
    <property type="evidence" value="ECO:0007669"/>
    <property type="project" value="InterPro"/>
</dbReference>
<dbReference type="OrthoDB" id="8625681at2"/>
<accession>A0A0C4YDB0</accession>
<evidence type="ECO:0000256" key="3">
    <source>
        <dbReference type="ARBA" id="ARBA00022481"/>
    </source>
</evidence>
<dbReference type="PROSITE" id="PS50111">
    <property type="entry name" value="CHEMOTAXIS_TRANSDUC_2"/>
    <property type="match status" value="1"/>
</dbReference>
<keyword evidence="8 12" id="KW-0472">Membrane</keyword>
<dbReference type="STRING" id="68895.RR42_s2044"/>
<evidence type="ECO:0000256" key="7">
    <source>
        <dbReference type="ARBA" id="ARBA00022989"/>
    </source>
</evidence>
<dbReference type="GO" id="GO:0005886">
    <property type="term" value="C:plasma membrane"/>
    <property type="evidence" value="ECO:0007669"/>
    <property type="project" value="UniProtKB-SubCell"/>
</dbReference>
<feature type="domain" description="Methyl-accepting transducer" evidence="13">
    <location>
        <begin position="269"/>
        <end position="498"/>
    </location>
</feature>
<proteinExistence type="inferred from homology"/>
<evidence type="ECO:0000256" key="8">
    <source>
        <dbReference type="ARBA" id="ARBA00023136"/>
    </source>
</evidence>
<feature type="domain" description="HAMP" evidence="14">
    <location>
        <begin position="212"/>
        <end position="264"/>
    </location>
</feature>
<protein>
    <submittedName>
        <fullName evidence="15">Methyl-accepting chemotaxis protein I (Serine chemoreceptor protein)</fullName>
    </submittedName>
</protein>
<evidence type="ECO:0000259" key="14">
    <source>
        <dbReference type="PROSITE" id="PS50885"/>
    </source>
</evidence>
<evidence type="ECO:0000256" key="1">
    <source>
        <dbReference type="ARBA" id="ARBA00004429"/>
    </source>
</evidence>
<organism evidence="15 16">
    <name type="scientific">Cupriavidus basilensis</name>
    <dbReference type="NCBI Taxonomy" id="68895"/>
    <lineage>
        <taxon>Bacteria</taxon>
        <taxon>Pseudomonadati</taxon>
        <taxon>Pseudomonadota</taxon>
        <taxon>Betaproteobacteria</taxon>
        <taxon>Burkholderiales</taxon>
        <taxon>Burkholderiaceae</taxon>
        <taxon>Cupriavidus</taxon>
    </lineage>
</organism>
<dbReference type="AlphaFoldDB" id="A0A0C4YDB0"/>
<evidence type="ECO:0000256" key="10">
    <source>
        <dbReference type="ARBA" id="ARBA00029447"/>
    </source>
</evidence>
<evidence type="ECO:0000256" key="5">
    <source>
        <dbReference type="ARBA" id="ARBA00022519"/>
    </source>
</evidence>
<dbReference type="CDD" id="cd11386">
    <property type="entry name" value="MCP_signal"/>
    <property type="match status" value="1"/>
</dbReference>
<feature type="transmembrane region" description="Helical" evidence="12">
    <location>
        <begin position="192"/>
        <end position="215"/>
    </location>
</feature>
<evidence type="ECO:0000256" key="2">
    <source>
        <dbReference type="ARBA" id="ARBA00022475"/>
    </source>
</evidence>
<dbReference type="Gene3D" id="1.10.287.950">
    <property type="entry name" value="Methyl-accepting chemotaxis protein"/>
    <property type="match status" value="1"/>
</dbReference>
<dbReference type="CDD" id="cd06225">
    <property type="entry name" value="HAMP"/>
    <property type="match status" value="1"/>
</dbReference>
<keyword evidence="6 12" id="KW-0812">Transmembrane</keyword>
<dbReference type="InterPro" id="IPR004090">
    <property type="entry name" value="Chemotax_Me-accpt_rcpt"/>
</dbReference>
<evidence type="ECO:0000259" key="13">
    <source>
        <dbReference type="PROSITE" id="PS50111"/>
    </source>
</evidence>
<keyword evidence="16" id="KW-1185">Reference proteome</keyword>
<dbReference type="PANTHER" id="PTHR43531:SF14">
    <property type="entry name" value="METHYL-ACCEPTING CHEMOTAXIS PROTEIN I-RELATED"/>
    <property type="match status" value="1"/>
</dbReference>
<dbReference type="GO" id="GO:0006935">
    <property type="term" value="P:chemotaxis"/>
    <property type="evidence" value="ECO:0007669"/>
    <property type="project" value="UniProtKB-KW"/>
</dbReference>
<dbReference type="InterPro" id="IPR004089">
    <property type="entry name" value="MCPsignal_dom"/>
</dbReference>
<dbReference type="GO" id="GO:0007165">
    <property type="term" value="P:signal transduction"/>
    <property type="evidence" value="ECO:0007669"/>
    <property type="project" value="UniProtKB-KW"/>
</dbReference>
<keyword evidence="5" id="KW-0997">Cell inner membrane</keyword>
<dbReference type="InterPro" id="IPR003122">
    <property type="entry name" value="Tar_rcpt_lig-bd"/>
</dbReference>